<dbReference type="RefSeq" id="WP_033254872.1">
    <property type="nucleotide sequence ID" value="NZ_BSRX01000014.1"/>
</dbReference>
<comment type="caution">
    <text evidence="2">The sequence shown here is derived from an EMBL/GenBank/DDBJ whole genome shotgun (WGS) entry which is preliminary data.</text>
</comment>
<reference evidence="2" key="1">
    <citation type="submission" date="2023-02" db="EMBL/GenBank/DDBJ databases">
        <title>Kitasatospora phosalacinea NBRC 14362.</title>
        <authorList>
            <person name="Ichikawa N."/>
            <person name="Sato H."/>
            <person name="Tonouchi N."/>
        </authorList>
    </citation>
    <scope>NUCLEOTIDE SEQUENCE</scope>
    <source>
        <strain evidence="2">NBRC 14362</strain>
    </source>
</reference>
<evidence type="ECO:0000259" key="1">
    <source>
        <dbReference type="Pfam" id="PF21836"/>
    </source>
</evidence>
<dbReference type="Proteomes" id="UP001165143">
    <property type="component" value="Unassembled WGS sequence"/>
</dbReference>
<name>A0A9W6PH20_9ACTN</name>
<evidence type="ECO:0000313" key="3">
    <source>
        <dbReference type="Proteomes" id="UP001165143"/>
    </source>
</evidence>
<dbReference type="OrthoDB" id="3685015at2"/>
<dbReference type="AlphaFoldDB" id="A0A9W6PH20"/>
<dbReference type="InterPro" id="IPR054190">
    <property type="entry name" value="DUF6895"/>
</dbReference>
<accession>A0A9W6PH20</accession>
<evidence type="ECO:0000313" key="2">
    <source>
        <dbReference type="EMBL" id="GLW54727.1"/>
    </source>
</evidence>
<dbReference type="EMBL" id="BSRX01000014">
    <property type="protein sequence ID" value="GLW54727.1"/>
    <property type="molecule type" value="Genomic_DNA"/>
</dbReference>
<proteinExistence type="predicted"/>
<organism evidence="2 3">
    <name type="scientific">Kitasatospora phosalacinea</name>
    <dbReference type="NCBI Taxonomy" id="2065"/>
    <lineage>
        <taxon>Bacteria</taxon>
        <taxon>Bacillati</taxon>
        <taxon>Actinomycetota</taxon>
        <taxon>Actinomycetes</taxon>
        <taxon>Kitasatosporales</taxon>
        <taxon>Streptomycetaceae</taxon>
        <taxon>Kitasatospora</taxon>
    </lineage>
</organism>
<feature type="domain" description="DUF6895" evidence="1">
    <location>
        <begin position="15"/>
        <end position="296"/>
    </location>
</feature>
<sequence>MIDTQVLASAQRLGSRALSWLHAAHRDGLGRIPDNTLIDFGDADNAYKPLGEVALATSLVLRDGVSGPADSRAARELLDGCWAQLREGDLLYERQLHHFTMTDPLETYGHFARAGYRHPPLEELLDSLSRLRASDAEEIRANRRLGVANARRVVGLDHRPDWEALARGTWLGARPEPWAVNWMTGYDITHTVFHLTDWGARPEGLPGPMRDYVRDWLPVWLDVWVEVGQWDLVAELLVVDACFGEPTTGRQGWDALAAVQHEDGLLPRDSDPVDVDGDRERVFLDHQHTAVVAVVAGDVTLARALRATAGE</sequence>
<dbReference type="Pfam" id="PF21836">
    <property type="entry name" value="DUF6895"/>
    <property type="match status" value="1"/>
</dbReference>
<gene>
    <name evidence="2" type="ORF">Kpho01_27380</name>
</gene>
<protein>
    <recommendedName>
        <fullName evidence="1">DUF6895 domain-containing protein</fullName>
    </recommendedName>
</protein>